<sequence>MPDNLSCPIPMTTVYTPPDDAQYLELTPPIAPEGISAGVINPTCSSASLSSSSGVPQFMGPVPPFGFTSCPPPTGSIQADWSTSAAISMDPPSTFSPSPTTAITSNTRLLDLSLATASNDTYSLPVAAQQKTIPPGDAKSNGVLTLQEILAVYNEIIKKGNATQHHIGTACLRLTSIAMRYEAFISGKDVPIVTMRSLWINFERDLAFKKEDMYFLTLDLKTIITRKDLWQLADNFYEKIIESGYEILHTFAENPLKLYTFEELLHFAENHLRDRRYQHLEYLAKMHRNGRRIVRDMNKLYEEIPREQKNDLEGQLLCDRLNQQRQKQLKIIDEIRVVHEKITHTVEVNYPKQWKKISEIRERCRRPECKGRKCYPYERLKDSEEERARLETIIKEIGIDIQMKAQLAHGAPRYREILQAHAESPIDTKNSILSSLINEPDEGKCDKRLSEAPQYGMLVHSSPQSSIQTFPITEEAKSLGSSTSTTIFSPTSAFTHIQPKFTTAVNYDSSSSTGMPSFPFDSTGFMNHPNHSFNSNEEIVKMVQHQIAEQKSYYDSLKYQQQPMQARRAIEEMTRGQAPQINMVQNMSTMHGNNPQPLMQSAPVLRPTARYPCVPPSQQQFVHDAPVRPMQAMEQQRAQEMPNMDSIHPASQMMPLTPLYPMHFMPPTEDQHSMRELQQHFAAQAQYQDRMDHARQQFLMPQFHFRHPLNSMLRVRQQFQMPNMRRAQPRPPNRRQ</sequence>
<protein>
    <submittedName>
        <fullName evidence="1">Uncharacterized protein</fullName>
    </submittedName>
</protein>
<organism evidence="1 2">
    <name type="scientific">Caenorhabditis bovis</name>
    <dbReference type="NCBI Taxonomy" id="2654633"/>
    <lineage>
        <taxon>Eukaryota</taxon>
        <taxon>Metazoa</taxon>
        <taxon>Ecdysozoa</taxon>
        <taxon>Nematoda</taxon>
        <taxon>Chromadorea</taxon>
        <taxon>Rhabditida</taxon>
        <taxon>Rhabditina</taxon>
        <taxon>Rhabditomorpha</taxon>
        <taxon>Rhabditoidea</taxon>
        <taxon>Rhabditidae</taxon>
        <taxon>Peloderinae</taxon>
        <taxon>Caenorhabditis</taxon>
    </lineage>
</organism>
<evidence type="ECO:0000313" key="2">
    <source>
        <dbReference type="Proteomes" id="UP000494206"/>
    </source>
</evidence>
<keyword evidence="2" id="KW-1185">Reference proteome</keyword>
<accession>A0A8S1F3R2</accession>
<dbReference type="AlphaFoldDB" id="A0A8S1F3R2"/>
<evidence type="ECO:0000313" key="1">
    <source>
        <dbReference type="EMBL" id="CAB3410457.1"/>
    </source>
</evidence>
<reference evidence="1 2" key="1">
    <citation type="submission" date="2020-04" db="EMBL/GenBank/DDBJ databases">
        <authorList>
            <person name="Laetsch R D."/>
            <person name="Stevens L."/>
            <person name="Kumar S."/>
            <person name="Blaxter L. M."/>
        </authorList>
    </citation>
    <scope>NUCLEOTIDE SEQUENCE [LARGE SCALE GENOMIC DNA]</scope>
</reference>
<name>A0A8S1F3R2_9PELO</name>
<proteinExistence type="predicted"/>
<dbReference type="EMBL" id="CADEPM010000010">
    <property type="protein sequence ID" value="CAB3410457.1"/>
    <property type="molecule type" value="Genomic_DNA"/>
</dbReference>
<comment type="caution">
    <text evidence="1">The sequence shown here is derived from an EMBL/GenBank/DDBJ whole genome shotgun (WGS) entry which is preliminary data.</text>
</comment>
<gene>
    <name evidence="1" type="ORF">CBOVIS_LOCUS11980</name>
</gene>
<dbReference type="Proteomes" id="UP000494206">
    <property type="component" value="Unassembled WGS sequence"/>
</dbReference>